<dbReference type="AlphaFoldDB" id="A0A235BXB1"/>
<dbReference type="InterPro" id="IPR024447">
    <property type="entry name" value="YXWGXW_rpt"/>
</dbReference>
<dbReference type="Pfam" id="PF12779">
    <property type="entry name" value="WXXGXW"/>
    <property type="match status" value="2"/>
</dbReference>
<evidence type="ECO:0000313" key="2">
    <source>
        <dbReference type="EMBL" id="OYD16789.1"/>
    </source>
</evidence>
<gene>
    <name evidence="2" type="ORF">CH333_02630</name>
</gene>
<feature type="signal peptide" evidence="1">
    <location>
        <begin position="1"/>
        <end position="18"/>
    </location>
</feature>
<comment type="caution">
    <text evidence="2">The sequence shown here is derived from an EMBL/GenBank/DDBJ whole genome shotgun (WGS) entry which is preliminary data.</text>
</comment>
<dbReference type="EMBL" id="NOZQ01000051">
    <property type="protein sequence ID" value="OYD16789.1"/>
    <property type="molecule type" value="Genomic_DNA"/>
</dbReference>
<organism evidence="2 3">
    <name type="scientific">candidate division WOR-3 bacterium JGI_Cruoil_03_44_89</name>
    <dbReference type="NCBI Taxonomy" id="1973748"/>
    <lineage>
        <taxon>Bacteria</taxon>
        <taxon>Bacteria division WOR-3</taxon>
    </lineage>
</organism>
<evidence type="ECO:0000313" key="3">
    <source>
        <dbReference type="Proteomes" id="UP000215215"/>
    </source>
</evidence>
<sequence>MKKLMALLLLGTFLISCAPRTVVVMEEPPAARVEVKTACPGANYVWKQGHWAWKHGTWVWLPGHWEKRPKKNATWVPGHWKKKRGGWFWVPGHWK</sequence>
<protein>
    <recommendedName>
        <fullName evidence="4">YXWGXW repeat-containing protein</fullName>
    </recommendedName>
</protein>
<proteinExistence type="predicted"/>
<name>A0A235BXB1_UNCW3</name>
<reference evidence="2 3" key="1">
    <citation type="submission" date="2017-07" db="EMBL/GenBank/DDBJ databases">
        <title>Recovery of genomes from metagenomes via a dereplication, aggregation, and scoring strategy.</title>
        <authorList>
            <person name="Sieber C.M."/>
            <person name="Probst A.J."/>
            <person name="Sharrar A."/>
            <person name="Thomas B.C."/>
            <person name="Hess M."/>
            <person name="Tringe S.G."/>
            <person name="Banfield J.F."/>
        </authorList>
    </citation>
    <scope>NUCLEOTIDE SEQUENCE [LARGE SCALE GENOMIC DNA]</scope>
    <source>
        <strain evidence="2">JGI_Cruoil_03_44_89</strain>
    </source>
</reference>
<feature type="chain" id="PRO_5013348363" description="YXWGXW repeat-containing protein" evidence="1">
    <location>
        <begin position="19"/>
        <end position="95"/>
    </location>
</feature>
<dbReference type="PROSITE" id="PS51257">
    <property type="entry name" value="PROKAR_LIPOPROTEIN"/>
    <property type="match status" value="1"/>
</dbReference>
<dbReference type="Proteomes" id="UP000215215">
    <property type="component" value="Unassembled WGS sequence"/>
</dbReference>
<evidence type="ECO:0008006" key="4">
    <source>
        <dbReference type="Google" id="ProtNLM"/>
    </source>
</evidence>
<evidence type="ECO:0000256" key="1">
    <source>
        <dbReference type="SAM" id="SignalP"/>
    </source>
</evidence>
<accession>A0A235BXB1</accession>
<keyword evidence="1" id="KW-0732">Signal</keyword>